<evidence type="ECO:0000313" key="8">
    <source>
        <dbReference type="EMBL" id="MCG2589241.1"/>
    </source>
</evidence>
<gene>
    <name evidence="8" type="ORF">L6773_11745</name>
</gene>
<feature type="transmembrane region" description="Helical" evidence="7">
    <location>
        <begin position="109"/>
        <end position="125"/>
    </location>
</feature>
<keyword evidence="4 7" id="KW-0812">Transmembrane</keyword>
<feature type="transmembrane region" description="Helical" evidence="7">
    <location>
        <begin position="7"/>
        <end position="28"/>
    </location>
</feature>
<keyword evidence="6 7" id="KW-0472">Membrane</keyword>
<name>A0ABS9KEG6_9BACT</name>
<dbReference type="RefSeq" id="WP_237854605.1">
    <property type="nucleotide sequence ID" value="NZ_JAKLWS010000014.1"/>
</dbReference>
<keyword evidence="9" id="KW-1185">Reference proteome</keyword>
<dbReference type="PANTHER" id="PTHR33452">
    <property type="entry name" value="OXIDOREDUCTASE CATD-RELATED"/>
    <property type="match status" value="1"/>
</dbReference>
<comment type="similarity">
    <text evidence="2">Belongs to the DoxX family.</text>
</comment>
<dbReference type="PANTHER" id="PTHR33452:SF1">
    <property type="entry name" value="INNER MEMBRANE PROTEIN YPHA-RELATED"/>
    <property type="match status" value="1"/>
</dbReference>
<evidence type="ECO:0000256" key="1">
    <source>
        <dbReference type="ARBA" id="ARBA00004651"/>
    </source>
</evidence>
<evidence type="ECO:0000256" key="3">
    <source>
        <dbReference type="ARBA" id="ARBA00022475"/>
    </source>
</evidence>
<comment type="subcellular location">
    <subcellularLocation>
        <location evidence="1">Cell membrane</location>
        <topology evidence="1">Multi-pass membrane protein</topology>
    </subcellularLocation>
</comment>
<evidence type="ECO:0000256" key="5">
    <source>
        <dbReference type="ARBA" id="ARBA00022989"/>
    </source>
</evidence>
<keyword evidence="3" id="KW-1003">Cell membrane</keyword>
<dbReference type="Proteomes" id="UP001165366">
    <property type="component" value="Unassembled WGS sequence"/>
</dbReference>
<evidence type="ECO:0000256" key="6">
    <source>
        <dbReference type="ARBA" id="ARBA00023136"/>
    </source>
</evidence>
<protein>
    <submittedName>
        <fullName evidence="8">DoxX family protein</fullName>
    </submittedName>
</protein>
<dbReference type="InterPro" id="IPR051907">
    <property type="entry name" value="DoxX-like_oxidoreductase"/>
</dbReference>
<dbReference type="Pfam" id="PF07681">
    <property type="entry name" value="DoxX"/>
    <property type="match status" value="1"/>
</dbReference>
<comment type="caution">
    <text evidence="8">The sequence shown here is derived from an EMBL/GenBank/DDBJ whole genome shotgun (WGS) entry which is preliminary data.</text>
</comment>
<dbReference type="InterPro" id="IPR032808">
    <property type="entry name" value="DoxX"/>
</dbReference>
<keyword evidence="5 7" id="KW-1133">Transmembrane helix</keyword>
<dbReference type="EMBL" id="JAKLWS010000014">
    <property type="protein sequence ID" value="MCG2589241.1"/>
    <property type="molecule type" value="Genomic_DNA"/>
</dbReference>
<evidence type="ECO:0000256" key="2">
    <source>
        <dbReference type="ARBA" id="ARBA00006679"/>
    </source>
</evidence>
<evidence type="ECO:0000256" key="7">
    <source>
        <dbReference type="SAM" id="Phobius"/>
    </source>
</evidence>
<proteinExistence type="inferred from homology"/>
<sequence length="136" mass="14603">MERLNKLSGIAHWLPRFALAAIFIYHGFPKVAMAGEVASMMGMPTAMVFILGVVEIGGSLLMLWGGIGPEWATRLAGILFTIVMIGAIAMVHAQYGWNSINMGNNGGRGMEFQVLIIATSLLYVFKGNSLKEAVSA</sequence>
<feature type="transmembrane region" description="Helical" evidence="7">
    <location>
        <begin position="40"/>
        <end position="63"/>
    </location>
</feature>
<reference evidence="8" key="2">
    <citation type="submission" date="2024-05" db="EMBL/GenBank/DDBJ databases">
        <title>Rhodohalobacter halophilus gen. nov., sp. nov., a moderately halophilic member of the family Balneolaceae.</title>
        <authorList>
            <person name="Xia J."/>
        </authorList>
    </citation>
    <scope>NUCLEOTIDE SEQUENCE</scope>
    <source>
        <strain evidence="8">WB101</strain>
    </source>
</reference>
<evidence type="ECO:0000256" key="4">
    <source>
        <dbReference type="ARBA" id="ARBA00022692"/>
    </source>
</evidence>
<feature type="transmembrane region" description="Helical" evidence="7">
    <location>
        <begin position="75"/>
        <end position="97"/>
    </location>
</feature>
<accession>A0ABS9KEG6</accession>
<evidence type="ECO:0000313" key="9">
    <source>
        <dbReference type="Proteomes" id="UP001165366"/>
    </source>
</evidence>
<organism evidence="8 9">
    <name type="scientific">Rhodohalobacter sulfatireducens</name>
    <dbReference type="NCBI Taxonomy" id="2911366"/>
    <lineage>
        <taxon>Bacteria</taxon>
        <taxon>Pseudomonadati</taxon>
        <taxon>Balneolota</taxon>
        <taxon>Balneolia</taxon>
        <taxon>Balneolales</taxon>
        <taxon>Balneolaceae</taxon>
        <taxon>Rhodohalobacter</taxon>
    </lineage>
</organism>
<reference evidence="8" key="1">
    <citation type="submission" date="2022-01" db="EMBL/GenBank/DDBJ databases">
        <authorList>
            <person name="Wang Y."/>
        </authorList>
    </citation>
    <scope>NUCLEOTIDE SEQUENCE</scope>
    <source>
        <strain evidence="8">WB101</strain>
    </source>
</reference>